<dbReference type="InterPro" id="IPR011006">
    <property type="entry name" value="CheY-like_superfamily"/>
</dbReference>
<keyword evidence="4" id="KW-0597">Phosphoprotein</keyword>
<feature type="modified residue" description="4-aspartylphosphate" evidence="4">
    <location>
        <position position="55"/>
    </location>
</feature>
<proteinExistence type="predicted"/>
<dbReference type="EMBL" id="JBHLUX010000030">
    <property type="protein sequence ID" value="MFC0471231.1"/>
    <property type="molecule type" value="Genomic_DNA"/>
</dbReference>
<dbReference type="Gene3D" id="1.10.10.60">
    <property type="entry name" value="Homeodomain-like"/>
    <property type="match status" value="2"/>
</dbReference>
<feature type="domain" description="Response regulatory" evidence="6">
    <location>
        <begin position="3"/>
        <end position="120"/>
    </location>
</feature>
<dbReference type="Pfam" id="PF12833">
    <property type="entry name" value="HTH_18"/>
    <property type="match status" value="1"/>
</dbReference>
<dbReference type="InterPro" id="IPR020449">
    <property type="entry name" value="Tscrpt_reg_AraC-type_HTH"/>
</dbReference>
<keyword evidence="2 7" id="KW-0238">DNA-binding</keyword>
<dbReference type="GO" id="GO:0003677">
    <property type="term" value="F:DNA binding"/>
    <property type="evidence" value="ECO:0007669"/>
    <property type="project" value="UniProtKB-KW"/>
</dbReference>
<reference evidence="7 8" key="1">
    <citation type="submission" date="2024-09" db="EMBL/GenBank/DDBJ databases">
        <authorList>
            <person name="Sun Q."/>
            <person name="Mori K."/>
        </authorList>
    </citation>
    <scope>NUCLEOTIDE SEQUENCE [LARGE SCALE GENOMIC DNA]</scope>
    <source>
        <strain evidence="7 8">NCAIM B.02610</strain>
    </source>
</reference>
<evidence type="ECO:0000256" key="2">
    <source>
        <dbReference type="ARBA" id="ARBA00023125"/>
    </source>
</evidence>
<dbReference type="InterPro" id="IPR018060">
    <property type="entry name" value="HTH_AraC"/>
</dbReference>
<dbReference type="PROSITE" id="PS00041">
    <property type="entry name" value="HTH_ARAC_FAMILY_1"/>
    <property type="match status" value="1"/>
</dbReference>
<dbReference type="InterPro" id="IPR009057">
    <property type="entry name" value="Homeodomain-like_sf"/>
</dbReference>
<dbReference type="PANTHER" id="PTHR43280">
    <property type="entry name" value="ARAC-FAMILY TRANSCRIPTIONAL REGULATOR"/>
    <property type="match status" value="1"/>
</dbReference>
<dbReference type="SMART" id="SM00342">
    <property type="entry name" value="HTH_ARAC"/>
    <property type="match status" value="1"/>
</dbReference>
<dbReference type="Gene3D" id="3.40.50.2300">
    <property type="match status" value="1"/>
</dbReference>
<dbReference type="InterPro" id="IPR018062">
    <property type="entry name" value="HTH_AraC-typ_CS"/>
</dbReference>
<dbReference type="Proteomes" id="UP001589838">
    <property type="component" value="Unassembled WGS sequence"/>
</dbReference>
<dbReference type="SUPFAM" id="SSF46689">
    <property type="entry name" value="Homeodomain-like"/>
    <property type="match status" value="2"/>
</dbReference>
<keyword evidence="1" id="KW-0805">Transcription regulation</keyword>
<keyword evidence="3" id="KW-0804">Transcription</keyword>
<dbReference type="InterPro" id="IPR001789">
    <property type="entry name" value="Sig_transdc_resp-reg_receiver"/>
</dbReference>
<dbReference type="PANTHER" id="PTHR43280:SF2">
    <property type="entry name" value="HTH-TYPE TRANSCRIPTIONAL REGULATOR EXSA"/>
    <property type="match status" value="1"/>
</dbReference>
<dbReference type="SUPFAM" id="SSF52172">
    <property type="entry name" value="CheY-like"/>
    <property type="match status" value="1"/>
</dbReference>
<dbReference type="RefSeq" id="WP_335958558.1">
    <property type="nucleotide sequence ID" value="NZ_JAXBLX010000002.1"/>
</dbReference>
<dbReference type="SMART" id="SM00448">
    <property type="entry name" value="REC"/>
    <property type="match status" value="1"/>
</dbReference>
<name>A0ABV6KD62_9BACI</name>
<organism evidence="7 8">
    <name type="scientific">Halalkalibacter kiskunsagensis</name>
    <dbReference type="NCBI Taxonomy" id="1548599"/>
    <lineage>
        <taxon>Bacteria</taxon>
        <taxon>Bacillati</taxon>
        <taxon>Bacillota</taxon>
        <taxon>Bacilli</taxon>
        <taxon>Bacillales</taxon>
        <taxon>Bacillaceae</taxon>
        <taxon>Halalkalibacter</taxon>
    </lineage>
</organism>
<gene>
    <name evidence="7" type="ORF">ACFFHM_12220</name>
</gene>
<comment type="caution">
    <text evidence="7">The sequence shown here is derived from an EMBL/GenBank/DDBJ whole genome shotgun (WGS) entry which is preliminary data.</text>
</comment>
<feature type="domain" description="HTH araC/xylS-type" evidence="5">
    <location>
        <begin position="147"/>
        <end position="245"/>
    </location>
</feature>
<dbReference type="PROSITE" id="PS50110">
    <property type="entry name" value="RESPONSE_REGULATORY"/>
    <property type="match status" value="1"/>
</dbReference>
<sequence>MADLLIVDNDKVAINEIASIVQKSKYRFLSIYKSNTAKRGMLLLKQSQPSALILDLSLPDMDGIKFGRAALQLYPSLPVIVVTQLKMFNLAQNALNSGFSSYLLKPLTKNELIETFDRVLTPTISKEINQGLKSNQALSTDLTNPIESAIQFIQNQYHETLTLKQVSDKVYLSPSYLSRLFKEETGMTVVEYLLFVRVQKAKDLLRLSSLPIEAIAHHTGFANPSYFATAFKKLVGKTPSEYREQFHWK</sequence>
<evidence type="ECO:0000259" key="6">
    <source>
        <dbReference type="PROSITE" id="PS50110"/>
    </source>
</evidence>
<protein>
    <submittedName>
        <fullName evidence="7">DNA-binding response regulator</fullName>
    </submittedName>
</protein>
<evidence type="ECO:0000256" key="4">
    <source>
        <dbReference type="PROSITE-ProRule" id="PRU00169"/>
    </source>
</evidence>
<evidence type="ECO:0000256" key="1">
    <source>
        <dbReference type="ARBA" id="ARBA00023015"/>
    </source>
</evidence>
<evidence type="ECO:0000313" key="7">
    <source>
        <dbReference type="EMBL" id="MFC0471231.1"/>
    </source>
</evidence>
<keyword evidence="8" id="KW-1185">Reference proteome</keyword>
<dbReference type="PROSITE" id="PS01124">
    <property type="entry name" value="HTH_ARAC_FAMILY_2"/>
    <property type="match status" value="1"/>
</dbReference>
<accession>A0ABV6KD62</accession>
<evidence type="ECO:0000256" key="3">
    <source>
        <dbReference type="ARBA" id="ARBA00023163"/>
    </source>
</evidence>
<dbReference type="Pfam" id="PF00072">
    <property type="entry name" value="Response_reg"/>
    <property type="match status" value="1"/>
</dbReference>
<dbReference type="PRINTS" id="PR00032">
    <property type="entry name" value="HTHARAC"/>
</dbReference>
<evidence type="ECO:0000313" key="8">
    <source>
        <dbReference type="Proteomes" id="UP001589838"/>
    </source>
</evidence>
<evidence type="ECO:0000259" key="5">
    <source>
        <dbReference type="PROSITE" id="PS01124"/>
    </source>
</evidence>